<comment type="similarity">
    <text evidence="2">Belongs to the BshC family.</text>
</comment>
<evidence type="ECO:0000259" key="3">
    <source>
        <dbReference type="Pfam" id="PF10079"/>
    </source>
</evidence>
<keyword evidence="1 2" id="KW-0436">Ligase</keyword>
<dbReference type="GO" id="GO:0016874">
    <property type="term" value="F:ligase activity"/>
    <property type="evidence" value="ECO:0007669"/>
    <property type="project" value="UniProtKB-UniRule"/>
</dbReference>
<dbReference type="Proteomes" id="UP000521017">
    <property type="component" value="Unassembled WGS sequence"/>
</dbReference>
<reference evidence="5 6" key="1">
    <citation type="submission" date="2020-08" db="EMBL/GenBank/DDBJ databases">
        <title>Genomic Encyclopedia of Type Strains, Phase IV (KMG-V): Genome sequencing to study the core and pangenomes of soil and plant-associated prokaryotes.</title>
        <authorList>
            <person name="Whitman W."/>
        </authorList>
    </citation>
    <scope>NUCLEOTIDE SEQUENCE [LARGE SCALE GENOMIC DNA]</scope>
    <source>
        <strain evidence="5 6">M2T3</strain>
    </source>
</reference>
<dbReference type="PIRSF" id="PIRSF012535">
    <property type="entry name" value="UCP012535"/>
    <property type="match status" value="1"/>
</dbReference>
<dbReference type="AlphaFoldDB" id="A0A7X0MIQ7"/>
<dbReference type="InterPro" id="IPR055398">
    <property type="entry name" value="Rossmann-like_BshC"/>
</dbReference>
<dbReference type="NCBIfam" id="TIGR03998">
    <property type="entry name" value="thiol_BshC"/>
    <property type="match status" value="1"/>
</dbReference>
<evidence type="ECO:0000259" key="4">
    <source>
        <dbReference type="Pfam" id="PF24850"/>
    </source>
</evidence>
<dbReference type="InterPro" id="IPR011199">
    <property type="entry name" value="Bacillithiol_biosynth_BshC"/>
</dbReference>
<dbReference type="HAMAP" id="MF_01867">
    <property type="entry name" value="BshC"/>
    <property type="match status" value="1"/>
</dbReference>
<protein>
    <recommendedName>
        <fullName evidence="2">Putative cysteine ligase BshC</fullName>
        <ecNumber evidence="2">6.-.-.-</ecNumber>
    </recommendedName>
</protein>
<organism evidence="5 6">
    <name type="scientific">Pedobacter cryoconitis</name>
    <dbReference type="NCBI Taxonomy" id="188932"/>
    <lineage>
        <taxon>Bacteria</taxon>
        <taxon>Pseudomonadati</taxon>
        <taxon>Bacteroidota</taxon>
        <taxon>Sphingobacteriia</taxon>
        <taxon>Sphingobacteriales</taxon>
        <taxon>Sphingobacteriaceae</taxon>
        <taxon>Pedobacter</taxon>
    </lineage>
</organism>
<dbReference type="InterPro" id="IPR055399">
    <property type="entry name" value="CC_BshC"/>
</dbReference>
<dbReference type="RefSeq" id="WP_184625672.1">
    <property type="nucleotide sequence ID" value="NZ_JACHCC010000007.1"/>
</dbReference>
<dbReference type="Pfam" id="PF24850">
    <property type="entry name" value="CC_BshC"/>
    <property type="match status" value="1"/>
</dbReference>
<proteinExistence type="inferred from homology"/>
<evidence type="ECO:0000313" key="6">
    <source>
        <dbReference type="Proteomes" id="UP000521017"/>
    </source>
</evidence>
<feature type="domain" description="Bacillithiol biosynthesis BshC C-terminal coiled-coil" evidence="4">
    <location>
        <begin position="372"/>
        <end position="527"/>
    </location>
</feature>
<evidence type="ECO:0000313" key="5">
    <source>
        <dbReference type="EMBL" id="MBB6500657.1"/>
    </source>
</evidence>
<evidence type="ECO:0000256" key="2">
    <source>
        <dbReference type="HAMAP-Rule" id="MF_01867"/>
    </source>
</evidence>
<dbReference type="Pfam" id="PF10079">
    <property type="entry name" value="Rossmann-like_BshC"/>
    <property type="match status" value="1"/>
</dbReference>
<dbReference type="EC" id="6.-.-.-" evidence="2"/>
<gene>
    <name evidence="2" type="primary">bshC</name>
    <name evidence="5" type="ORF">HDF25_002816</name>
</gene>
<dbReference type="EMBL" id="JACHCC010000007">
    <property type="protein sequence ID" value="MBB6500657.1"/>
    <property type="molecule type" value="Genomic_DNA"/>
</dbReference>
<sequence length="528" mass="60318">MQAKYISYQQTHAFSSVVLDYIDGKDNLESFYKYSPTTEGFKKAIEDRKYSGDRSLLVRSLQKQYLHIQPSALVKENINLLADDRTFTITTGHQLNIFTGPLYFIYKIVTAIKLAADLKKSFPDYNFIPVYWMATEDHDFEEINHVKVEDKLLTWKKNAAGATGRLNTSDITDALTAYKGYLGISENGTEFSKAIEKAYTSNQTLANATRELVDALFGKKGLVCIDADDSALKTQFADIIYQDITAQNSFTQINASSAALESKGYKPQVNPREINFFYMDDQLRERIVEEDNLYKVLNTDISFTREALKQEIDTHPERFSPNVVMRPVYQELILPNLAYIGGGAEVTYWLQLKANFDFYKVFYPVLILRNSALVIDDRSARKMQILDISPITLFNSDEQLKNQWIKAHVGDSLCLDDEQRAIRAIFDQIKLNSYKIDKTLSMSAEGAKTKALKLVTNLEKKLLRAEKRKHTTSLQQIDALKNKLFPSGVLQERVLNIAPMYVLYGEDFIESLLSAFKPLDYKFTVLYA</sequence>
<name>A0A7X0MIQ7_9SPHI</name>
<feature type="domain" description="Bacillithiol biosynthesis BshC N-terminal Rossmann-like" evidence="3">
    <location>
        <begin position="1"/>
        <end position="370"/>
    </location>
</feature>
<evidence type="ECO:0000256" key="1">
    <source>
        <dbReference type="ARBA" id="ARBA00022598"/>
    </source>
</evidence>
<comment type="caution">
    <text evidence="5">The sequence shown here is derived from an EMBL/GenBank/DDBJ whole genome shotgun (WGS) entry which is preliminary data.</text>
</comment>
<accession>A0A7X0MIQ7</accession>